<feature type="chain" id="PRO_5020400675" evidence="1">
    <location>
        <begin position="22"/>
        <end position="70"/>
    </location>
</feature>
<evidence type="ECO:0000256" key="1">
    <source>
        <dbReference type="SAM" id="SignalP"/>
    </source>
</evidence>
<comment type="caution">
    <text evidence="2">The sequence shown here is derived from an EMBL/GenBank/DDBJ whole genome shotgun (WGS) entry which is preliminary data.</text>
</comment>
<gene>
    <name evidence="2" type="ORF">EYZ11_013225</name>
</gene>
<feature type="signal peptide" evidence="1">
    <location>
        <begin position="1"/>
        <end position="21"/>
    </location>
</feature>
<accession>A0A4S3IY78</accession>
<keyword evidence="1" id="KW-0732">Signal</keyword>
<dbReference type="VEuPathDB" id="FungiDB:EYZ11_013225"/>
<organism evidence="2 3">
    <name type="scientific">Aspergillus tanneri</name>
    <dbReference type="NCBI Taxonomy" id="1220188"/>
    <lineage>
        <taxon>Eukaryota</taxon>
        <taxon>Fungi</taxon>
        <taxon>Dikarya</taxon>
        <taxon>Ascomycota</taxon>
        <taxon>Pezizomycotina</taxon>
        <taxon>Eurotiomycetes</taxon>
        <taxon>Eurotiomycetidae</taxon>
        <taxon>Eurotiales</taxon>
        <taxon>Aspergillaceae</taxon>
        <taxon>Aspergillus</taxon>
        <taxon>Aspergillus subgen. Circumdati</taxon>
    </lineage>
</organism>
<dbReference type="AlphaFoldDB" id="A0A4S3IY78"/>
<keyword evidence="3" id="KW-1185">Reference proteome</keyword>
<evidence type="ECO:0000313" key="2">
    <source>
        <dbReference type="EMBL" id="THC87330.1"/>
    </source>
</evidence>
<evidence type="ECO:0000313" key="3">
    <source>
        <dbReference type="Proteomes" id="UP000308092"/>
    </source>
</evidence>
<name>A0A4S3IY78_9EURO</name>
<protein>
    <submittedName>
        <fullName evidence="2">Uncharacterized protein</fullName>
    </submittedName>
</protein>
<dbReference type="EMBL" id="SOSA01001281">
    <property type="protein sequence ID" value="THC87330.1"/>
    <property type="molecule type" value="Genomic_DNA"/>
</dbReference>
<dbReference type="Proteomes" id="UP000308092">
    <property type="component" value="Unassembled WGS sequence"/>
</dbReference>
<reference evidence="2 3" key="1">
    <citation type="submission" date="2019-03" db="EMBL/GenBank/DDBJ databases">
        <title>The genome sequence of a newly discovered highly antifungal drug resistant Aspergillus species, Aspergillus tanneri NIH 1004.</title>
        <authorList>
            <person name="Mounaud S."/>
            <person name="Singh I."/>
            <person name="Joardar V."/>
            <person name="Pakala S."/>
            <person name="Pakala S."/>
            <person name="Venepally P."/>
            <person name="Hoover J."/>
            <person name="Nierman W."/>
            <person name="Chung J."/>
            <person name="Losada L."/>
        </authorList>
    </citation>
    <scope>NUCLEOTIDE SEQUENCE [LARGE SCALE GENOMIC DNA]</scope>
    <source>
        <strain evidence="2 3">NIH1004</strain>
    </source>
</reference>
<proteinExistence type="predicted"/>
<sequence>MQLNTLFFSIVSAALFSSAIAGKDGCYKIENFGLKENNCDNCHPGFKFVPSHIACEVKHQCCIGACCPHH</sequence>